<keyword evidence="4" id="KW-1185">Reference proteome</keyword>
<gene>
    <name evidence="3" type="ORF">CR103_08455</name>
</gene>
<evidence type="ECO:0000259" key="2">
    <source>
        <dbReference type="PROSITE" id="PS50110"/>
    </source>
</evidence>
<dbReference type="EMBL" id="PDOB01000010">
    <property type="protein sequence ID" value="PIL40210.1"/>
    <property type="molecule type" value="Genomic_DNA"/>
</dbReference>
<dbReference type="InterPro" id="IPR001789">
    <property type="entry name" value="Sig_transdc_resp-reg_receiver"/>
</dbReference>
<comment type="caution">
    <text evidence="3">The sequence shown here is derived from an EMBL/GenBank/DDBJ whole genome shotgun (WGS) entry which is preliminary data.</text>
</comment>
<dbReference type="InterPro" id="IPR011006">
    <property type="entry name" value="CheY-like_superfamily"/>
</dbReference>
<evidence type="ECO:0000313" key="3">
    <source>
        <dbReference type="EMBL" id="PIL40210.1"/>
    </source>
</evidence>
<name>A0A2G8T2C3_9BURK</name>
<evidence type="ECO:0000256" key="1">
    <source>
        <dbReference type="PROSITE-ProRule" id="PRU00169"/>
    </source>
</evidence>
<feature type="modified residue" description="4-aspartylphosphate" evidence="1">
    <location>
        <position position="12"/>
    </location>
</feature>
<protein>
    <recommendedName>
        <fullName evidence="2">Response regulatory domain-containing protein</fullName>
    </recommendedName>
</protein>
<dbReference type="AlphaFoldDB" id="A0A2G8T2C3"/>
<dbReference type="GO" id="GO:0000160">
    <property type="term" value="P:phosphorelay signal transduction system"/>
    <property type="evidence" value="ECO:0007669"/>
    <property type="project" value="InterPro"/>
</dbReference>
<reference evidence="3 4" key="1">
    <citation type="submission" date="2017-10" db="EMBL/GenBank/DDBJ databases">
        <title>Massilia psychrophilum sp. nov., a novel purple-pigmented bacterium isolated from Tianshan glacier, Xinjiang Municipality, China.</title>
        <authorList>
            <person name="Wang H."/>
        </authorList>
    </citation>
    <scope>NUCLEOTIDE SEQUENCE [LARGE SCALE GENOMIC DNA]</scope>
    <source>
        <strain evidence="3 4">JCM 30813</strain>
    </source>
</reference>
<evidence type="ECO:0000313" key="4">
    <source>
        <dbReference type="Proteomes" id="UP000228593"/>
    </source>
</evidence>
<sequence>MNKARIKILLVDDQPATNGFETAALMRHHPRARELPIIFLSAANADADLLIEQAHALGAVDFMTRPFNPAVLRYRVSVFIDLYRKGAEIALHREATHQAALRERDKRIRLILDRDALEACGQPVDMIFTPEDRAKPVSVEALERTFRAVAGGRK</sequence>
<dbReference type="SUPFAM" id="SSF52172">
    <property type="entry name" value="CheY-like"/>
    <property type="match status" value="1"/>
</dbReference>
<dbReference type="Proteomes" id="UP000228593">
    <property type="component" value="Unassembled WGS sequence"/>
</dbReference>
<organism evidence="3 4">
    <name type="scientific">Massilia psychrophila</name>
    <dbReference type="NCBI Taxonomy" id="1603353"/>
    <lineage>
        <taxon>Bacteria</taxon>
        <taxon>Pseudomonadati</taxon>
        <taxon>Pseudomonadota</taxon>
        <taxon>Betaproteobacteria</taxon>
        <taxon>Burkholderiales</taxon>
        <taxon>Oxalobacteraceae</taxon>
        <taxon>Telluria group</taxon>
        <taxon>Massilia</taxon>
    </lineage>
</organism>
<feature type="domain" description="Response regulatory" evidence="2">
    <location>
        <begin position="1"/>
        <end position="80"/>
    </location>
</feature>
<accession>A0A2G8T2C3</accession>
<dbReference type="PROSITE" id="PS50110">
    <property type="entry name" value="RESPONSE_REGULATORY"/>
    <property type="match status" value="1"/>
</dbReference>
<dbReference type="RefSeq" id="WP_099915552.1">
    <property type="nucleotide sequence ID" value="NZ_BMHS01000011.1"/>
</dbReference>
<dbReference type="OrthoDB" id="9802186at2"/>
<dbReference type="Gene3D" id="3.40.50.2300">
    <property type="match status" value="1"/>
</dbReference>
<keyword evidence="1" id="KW-0597">Phosphoprotein</keyword>
<proteinExistence type="predicted"/>